<gene>
    <name evidence="1" type="ORF">F6R98_19315</name>
</gene>
<dbReference type="InParanoid" id="A0A5Q0BT18"/>
<sequence length="142" mass="16415">MKVCIHNGLLIAVLTRNEHCPPHVHVGANEWEARFEFSFWHNGVRLLDVLPVQNKPTVAVLENLRQTIKQPSHLRRAREIWWRNLQTVCLINQLWDTEASEVASAKNRQSSASIIKYARFDAGAYKTVLQLEGQSNFMEIRL</sequence>
<dbReference type="AlphaFoldDB" id="A0A5Q0BT18"/>
<organism evidence="1 2">
    <name type="scientific">Candidatus Methylospira mobilis</name>
    <dbReference type="NCBI Taxonomy" id="1808979"/>
    <lineage>
        <taxon>Bacteria</taxon>
        <taxon>Pseudomonadati</taxon>
        <taxon>Pseudomonadota</taxon>
        <taxon>Gammaproteobacteria</taxon>
        <taxon>Methylococcales</taxon>
        <taxon>Methylococcaceae</taxon>
        <taxon>Candidatus Methylospira</taxon>
    </lineage>
</organism>
<name>A0A5Q0BT18_9GAMM</name>
<keyword evidence="2" id="KW-1185">Reference proteome</keyword>
<evidence type="ECO:0000313" key="2">
    <source>
        <dbReference type="Proteomes" id="UP000325755"/>
    </source>
</evidence>
<dbReference type="Proteomes" id="UP000325755">
    <property type="component" value="Chromosome"/>
</dbReference>
<dbReference type="EMBL" id="CP044205">
    <property type="protein sequence ID" value="QFY45207.1"/>
    <property type="molecule type" value="Genomic_DNA"/>
</dbReference>
<accession>A0A5Q0BT18</accession>
<dbReference type="OrthoDB" id="6936714at2"/>
<evidence type="ECO:0000313" key="1">
    <source>
        <dbReference type="EMBL" id="QFY45207.1"/>
    </source>
</evidence>
<reference evidence="1 2" key="1">
    <citation type="submission" date="2019-09" db="EMBL/GenBank/DDBJ databases">
        <title>Ecophysiology of the spiral-shaped methanotroph Methylospira mobilis as revealed by the complete genome sequence.</title>
        <authorList>
            <person name="Oshkin I.Y."/>
            <person name="Dedysh S.N."/>
            <person name="Miroshnikov K."/>
            <person name="Danilova O.V."/>
            <person name="Hakobyan A."/>
            <person name="Liesack W."/>
        </authorList>
    </citation>
    <scope>NUCLEOTIDE SEQUENCE [LARGE SCALE GENOMIC DNA]</scope>
    <source>
        <strain evidence="1 2">Shm1</strain>
    </source>
</reference>
<dbReference type="KEGG" id="mmob:F6R98_19315"/>
<proteinExistence type="predicted"/>
<protein>
    <submittedName>
        <fullName evidence="1">DUF4160 domain-containing protein</fullName>
    </submittedName>
</protein>